<gene>
    <name evidence="1" type="ORF">M670_03743</name>
</gene>
<dbReference type="Proteomes" id="UP000027936">
    <property type="component" value="Unassembled WGS sequence"/>
</dbReference>
<proteinExistence type="predicted"/>
<dbReference type="Gene3D" id="2.30.110.10">
    <property type="entry name" value="Electron Transport, Fmn-binding Protein, Chain A"/>
    <property type="match status" value="1"/>
</dbReference>
<dbReference type="PATRIC" id="fig|1348973.3.peg.3623"/>
<dbReference type="AlphaFoldDB" id="A0A072NH08"/>
<comment type="caution">
    <text evidence="1">The sequence shown here is derived from an EMBL/GenBank/DDBJ whole genome shotgun (WGS) entry which is preliminary data.</text>
</comment>
<evidence type="ECO:0008006" key="3">
    <source>
        <dbReference type="Google" id="ProtNLM"/>
    </source>
</evidence>
<name>A0A072NH08_SCHAZ</name>
<dbReference type="InterPro" id="IPR012349">
    <property type="entry name" value="Split_barrel_FMN-bd"/>
</dbReference>
<protein>
    <recommendedName>
        <fullName evidence="3">Pyridoxamine 5'-phosphate oxidase</fullName>
    </recommendedName>
</protein>
<evidence type="ECO:0000313" key="2">
    <source>
        <dbReference type="Proteomes" id="UP000027936"/>
    </source>
</evidence>
<dbReference type="EMBL" id="JJRY01000019">
    <property type="protein sequence ID" value="KEF36989.1"/>
    <property type="molecule type" value="Genomic_DNA"/>
</dbReference>
<evidence type="ECO:0000313" key="1">
    <source>
        <dbReference type="EMBL" id="KEF36989.1"/>
    </source>
</evidence>
<reference evidence="1 2" key="1">
    <citation type="submission" date="2014-04" db="EMBL/GenBank/DDBJ databases">
        <title>Draft genome sequence of Bacillus azotoformans MEV2011, a (co-) denitrifying strain unable to grow in the presence of oxygen.</title>
        <authorList>
            <person name="Nielsen M."/>
            <person name="Schreiber L."/>
            <person name="Finster K."/>
            <person name="Schramm A."/>
        </authorList>
    </citation>
    <scope>NUCLEOTIDE SEQUENCE [LARGE SCALE GENOMIC DNA]</scope>
    <source>
        <strain evidence="1 2">MEV2011</strain>
    </source>
</reference>
<sequence length="152" mass="16908">MIFIMAKIKEKLSRELIDFLQGERIISLITINKETKKPTVSTISWLIAQESGEKIKFALGHKASSIQNIESDPYVVLNVVGPGSCFEITGTGTVSEIMQGTMKYRVVTVDIESVEDIIFYGGKINAVPGYEKTYDPELAKKIDNEIYTVLKG</sequence>
<accession>A0A072NH08</accession>
<dbReference type="SUPFAM" id="SSF50475">
    <property type="entry name" value="FMN-binding split barrel"/>
    <property type="match status" value="1"/>
</dbReference>
<organism evidence="1 2">
    <name type="scientific">Schinkia azotoformans MEV2011</name>
    <dbReference type="NCBI Taxonomy" id="1348973"/>
    <lineage>
        <taxon>Bacteria</taxon>
        <taxon>Bacillati</taxon>
        <taxon>Bacillota</taxon>
        <taxon>Bacilli</taxon>
        <taxon>Bacillales</taxon>
        <taxon>Bacillaceae</taxon>
        <taxon>Calidifontibacillus/Schinkia group</taxon>
        <taxon>Schinkia</taxon>
    </lineage>
</organism>
<dbReference type="NCBIfam" id="NF005232">
    <property type="entry name" value="PRK06733.1"/>
    <property type="match status" value="1"/>
</dbReference>